<dbReference type="Pfam" id="PF00884">
    <property type="entry name" value="Sulfatase"/>
    <property type="match status" value="1"/>
</dbReference>
<dbReference type="PANTHER" id="PTHR45953:SF1">
    <property type="entry name" value="IDURONATE 2-SULFATASE"/>
    <property type="match status" value="1"/>
</dbReference>
<feature type="signal peptide" evidence="5">
    <location>
        <begin position="1"/>
        <end position="20"/>
    </location>
</feature>
<evidence type="ECO:0000259" key="6">
    <source>
        <dbReference type="Pfam" id="PF00884"/>
    </source>
</evidence>
<evidence type="ECO:0000256" key="4">
    <source>
        <dbReference type="SAM" id="MobiDB-lite"/>
    </source>
</evidence>
<dbReference type="PANTHER" id="PTHR45953">
    <property type="entry name" value="IDURONATE 2-SULFATASE"/>
    <property type="match status" value="1"/>
</dbReference>
<keyword evidence="2" id="KW-0479">Metal-binding</keyword>
<dbReference type="GO" id="GO:0008484">
    <property type="term" value="F:sulfuric ester hydrolase activity"/>
    <property type="evidence" value="ECO:0007669"/>
    <property type="project" value="TreeGrafter"/>
</dbReference>
<dbReference type="InterPro" id="IPR017850">
    <property type="entry name" value="Alkaline_phosphatase_core_sf"/>
</dbReference>
<feature type="region of interest" description="Disordered" evidence="4">
    <location>
        <begin position="149"/>
        <end position="175"/>
    </location>
</feature>
<dbReference type="EMBL" id="JAENIG010000001">
    <property type="protein sequence ID" value="MBK1853524.1"/>
    <property type="molecule type" value="Genomic_DNA"/>
</dbReference>
<dbReference type="RefSeq" id="WP_309488121.1">
    <property type="nucleotide sequence ID" value="NZ_JAENIG010000001.1"/>
</dbReference>
<dbReference type="PROSITE" id="PS00149">
    <property type="entry name" value="SULFATASE_2"/>
    <property type="match status" value="1"/>
</dbReference>
<protein>
    <submittedName>
        <fullName evidence="7">Sulfatase-like hydrolase/transferase</fullName>
    </submittedName>
</protein>
<evidence type="ECO:0000313" key="7">
    <source>
        <dbReference type="EMBL" id="MBK1853524.1"/>
    </source>
</evidence>
<sequence>MKRILTLAMSSWLAISSAQAAEKPNILFIFADDMAVNTIRSLGNTEVKTPNLDRLVNGGTVFTHAYNSGAWHGAVCVASRTMLQTGLQVWDAKNTESKLDTEFLQKKRFWPQLLEKQGYETWFAGKWHVGSSSGKDKLAKGAFNHTANIRAGMPRPKGKSGYNRPKSKDDHGWKPWDKSNEGFWRGGKHWSEVLADDGEEFIAQAAKSDKPFFMMLAFNAPHDPRQAPKEYCDMYPYDKIQVPENFLPEYPHEICSNRNLRDERLAPFPRTPYAIQVHRSEYYALISHMDAQIGRILDALIKSGKADNTYIIFTADHGLACGEHGLMGKQNMFDHSVRVPWVIVGPDIPKAKKISSPIYLQDVMATTLEIGGAEKPGHVRFESVLPHIKGEGKVRETIYGAYMDKQRMVTTQKHKLIRYPQIDVELLFDLEKDPHEISDVSKDPAYAAVLKDMQKRLAEQMKDLGDPLAKN</sequence>
<proteinExistence type="inferred from homology"/>
<dbReference type="InterPro" id="IPR000917">
    <property type="entry name" value="Sulfatase_N"/>
</dbReference>
<evidence type="ECO:0000256" key="5">
    <source>
        <dbReference type="SAM" id="SignalP"/>
    </source>
</evidence>
<gene>
    <name evidence="7" type="ORF">JIN83_00990</name>
</gene>
<organism evidence="7 8">
    <name type="scientific">Oceaniferula flava</name>
    <dbReference type="NCBI Taxonomy" id="2800421"/>
    <lineage>
        <taxon>Bacteria</taxon>
        <taxon>Pseudomonadati</taxon>
        <taxon>Verrucomicrobiota</taxon>
        <taxon>Verrucomicrobiia</taxon>
        <taxon>Verrucomicrobiales</taxon>
        <taxon>Verrucomicrobiaceae</taxon>
        <taxon>Oceaniferula</taxon>
    </lineage>
</organism>
<keyword evidence="5" id="KW-0732">Signal</keyword>
<evidence type="ECO:0000313" key="8">
    <source>
        <dbReference type="Proteomes" id="UP000634206"/>
    </source>
</evidence>
<dbReference type="CDD" id="cd16155">
    <property type="entry name" value="sulfatase_like"/>
    <property type="match status" value="1"/>
</dbReference>
<reference evidence="7" key="1">
    <citation type="submission" date="2021-01" db="EMBL/GenBank/DDBJ databases">
        <title>Modified the classification status of verrucomicrobia.</title>
        <authorList>
            <person name="Feng X."/>
        </authorList>
    </citation>
    <scope>NUCLEOTIDE SEQUENCE</scope>
    <source>
        <strain evidence="7">5K15</strain>
    </source>
</reference>
<keyword evidence="8" id="KW-1185">Reference proteome</keyword>
<dbReference type="GO" id="GO:0005737">
    <property type="term" value="C:cytoplasm"/>
    <property type="evidence" value="ECO:0007669"/>
    <property type="project" value="TreeGrafter"/>
</dbReference>
<dbReference type="SUPFAM" id="SSF53649">
    <property type="entry name" value="Alkaline phosphatase-like"/>
    <property type="match status" value="1"/>
</dbReference>
<dbReference type="Proteomes" id="UP000634206">
    <property type="component" value="Unassembled WGS sequence"/>
</dbReference>
<evidence type="ECO:0000256" key="1">
    <source>
        <dbReference type="ARBA" id="ARBA00008779"/>
    </source>
</evidence>
<evidence type="ECO:0000256" key="3">
    <source>
        <dbReference type="ARBA" id="ARBA00022801"/>
    </source>
</evidence>
<evidence type="ECO:0000256" key="2">
    <source>
        <dbReference type="ARBA" id="ARBA00022723"/>
    </source>
</evidence>
<dbReference type="AlphaFoldDB" id="A0AAE2SAX0"/>
<name>A0AAE2SAX0_9BACT</name>
<accession>A0AAE2SAX0</accession>
<dbReference type="GO" id="GO:0046872">
    <property type="term" value="F:metal ion binding"/>
    <property type="evidence" value="ECO:0007669"/>
    <property type="project" value="UniProtKB-KW"/>
</dbReference>
<dbReference type="InterPro" id="IPR024607">
    <property type="entry name" value="Sulfatase_CS"/>
</dbReference>
<comment type="caution">
    <text evidence="7">The sequence shown here is derived from an EMBL/GenBank/DDBJ whole genome shotgun (WGS) entry which is preliminary data.</text>
</comment>
<dbReference type="Gene3D" id="3.40.720.10">
    <property type="entry name" value="Alkaline Phosphatase, subunit A"/>
    <property type="match status" value="1"/>
</dbReference>
<keyword evidence="3 7" id="KW-0378">Hydrolase</keyword>
<feature type="domain" description="Sulfatase N-terminal" evidence="6">
    <location>
        <begin position="24"/>
        <end position="372"/>
    </location>
</feature>
<comment type="similarity">
    <text evidence="1">Belongs to the sulfatase family.</text>
</comment>
<feature type="chain" id="PRO_5041974618" evidence="5">
    <location>
        <begin position="21"/>
        <end position="471"/>
    </location>
</feature>
<feature type="compositionally biased region" description="Basic and acidic residues" evidence="4">
    <location>
        <begin position="166"/>
        <end position="175"/>
    </location>
</feature>